<evidence type="ECO:0000313" key="2">
    <source>
        <dbReference type="Proteomes" id="UP000034883"/>
    </source>
</evidence>
<protein>
    <submittedName>
        <fullName evidence="1">Uncharacterized protein</fullName>
    </submittedName>
</protein>
<name>A0A0F6W6S2_9BACT</name>
<accession>A0A0F6W6S2</accession>
<dbReference type="AlphaFoldDB" id="A0A0F6W6S2"/>
<sequence>MIRLEVFRCAPLSCWLTRESCGDRSETRKPLCATCAVGAQHARGELPTTWPDGAPIELDVREVDRPAPPPVPNASRATTFQRQTRAQRARRAAVSNAVATQPRRGPANARSIAYDGRTVSLSELARLTGIHRGALKHRIEQLGLSAEEAVARGRDTRHLPKRTWPFDGREVGIEELARAAGVTQPTMRYRLYVLGLTPEAAVARKRRAPSSGGAA</sequence>
<dbReference type="EMBL" id="CP011125">
    <property type="protein sequence ID" value="AKF08867.1"/>
    <property type="molecule type" value="Genomic_DNA"/>
</dbReference>
<proteinExistence type="predicted"/>
<organism evidence="1 2">
    <name type="scientific">Sandaracinus amylolyticus</name>
    <dbReference type="NCBI Taxonomy" id="927083"/>
    <lineage>
        <taxon>Bacteria</taxon>
        <taxon>Pseudomonadati</taxon>
        <taxon>Myxococcota</taxon>
        <taxon>Polyangia</taxon>
        <taxon>Polyangiales</taxon>
        <taxon>Sandaracinaceae</taxon>
        <taxon>Sandaracinus</taxon>
    </lineage>
</organism>
<dbReference type="KEGG" id="samy:DB32_006016"/>
<gene>
    <name evidence="1" type="ORF">DB32_006016</name>
</gene>
<dbReference type="STRING" id="927083.DB32_006016"/>
<evidence type="ECO:0000313" key="1">
    <source>
        <dbReference type="EMBL" id="AKF08867.1"/>
    </source>
</evidence>
<dbReference type="RefSeq" id="WP_053235967.1">
    <property type="nucleotide sequence ID" value="NZ_CP011125.1"/>
</dbReference>
<keyword evidence="2" id="KW-1185">Reference proteome</keyword>
<dbReference type="Proteomes" id="UP000034883">
    <property type="component" value="Chromosome"/>
</dbReference>
<reference evidence="1 2" key="1">
    <citation type="submission" date="2015-03" db="EMBL/GenBank/DDBJ databases">
        <title>Genome assembly of Sandaracinus amylolyticus DSM 53668.</title>
        <authorList>
            <person name="Sharma G."/>
            <person name="Subramanian S."/>
        </authorList>
    </citation>
    <scope>NUCLEOTIDE SEQUENCE [LARGE SCALE GENOMIC DNA]</scope>
    <source>
        <strain evidence="1 2">DSM 53668</strain>
    </source>
</reference>